<accession>A0A0V1JVM0</accession>
<dbReference type="Proteomes" id="UP000054826">
    <property type="component" value="Unassembled WGS sequence"/>
</dbReference>
<protein>
    <submittedName>
        <fullName evidence="2">Uncharacterized protein</fullName>
    </submittedName>
</protein>
<reference evidence="3 4" key="1">
    <citation type="submission" date="2015-01" db="EMBL/GenBank/DDBJ databases">
        <title>Evolution of Trichinella species and genotypes.</title>
        <authorList>
            <person name="Korhonen P.K."/>
            <person name="Edoardo P."/>
            <person name="Giuseppe L.R."/>
            <person name="Gasser R.B."/>
        </authorList>
    </citation>
    <scope>NUCLEOTIDE SEQUENCE [LARGE SCALE GENOMIC DNA]</scope>
    <source>
        <strain evidence="2">ISS176</strain>
        <strain evidence="1">ISS588</strain>
    </source>
</reference>
<organism evidence="2 4">
    <name type="scientific">Trichinella pseudospiralis</name>
    <name type="common">Parasitic roundworm</name>
    <dbReference type="NCBI Taxonomy" id="6337"/>
    <lineage>
        <taxon>Eukaryota</taxon>
        <taxon>Metazoa</taxon>
        <taxon>Ecdysozoa</taxon>
        <taxon>Nematoda</taxon>
        <taxon>Enoplea</taxon>
        <taxon>Dorylaimia</taxon>
        <taxon>Trichinellida</taxon>
        <taxon>Trichinellidae</taxon>
        <taxon>Trichinella</taxon>
    </lineage>
</organism>
<evidence type="ECO:0000313" key="4">
    <source>
        <dbReference type="Proteomes" id="UP000054826"/>
    </source>
</evidence>
<proteinExistence type="predicted"/>
<evidence type="ECO:0000313" key="3">
    <source>
        <dbReference type="Proteomes" id="UP000054805"/>
    </source>
</evidence>
<dbReference type="AlphaFoldDB" id="A0A0V1JVM0"/>
<evidence type="ECO:0000313" key="2">
    <source>
        <dbReference type="EMBL" id="KRZ39019.1"/>
    </source>
</evidence>
<comment type="caution">
    <text evidence="2">The sequence shown here is derived from an EMBL/GenBank/DDBJ whole genome shotgun (WGS) entry which is preliminary data.</text>
</comment>
<dbReference type="EMBL" id="JYDS01000130">
    <property type="protein sequence ID" value="KRZ24046.1"/>
    <property type="molecule type" value="Genomic_DNA"/>
</dbReference>
<dbReference type="Proteomes" id="UP000054805">
    <property type="component" value="Unassembled WGS sequence"/>
</dbReference>
<sequence>MFLRCASQFASCGWRKWRRHTESHLRSLPIVAGGGGGGITGLPSSPIIGGGCIIHGAQGTPPPGTMCGGGKNAPGIIGGIRGLAKLMRTTGLTPESLSVVRVVSCPNSAISAEYSSSNAAPVDAPPCVGFLQSRAICPAAPQAVQNTFAVTFGRSGHSQDLCVLAPQLVHLMPVNASSSPLSVPLSKANSRNCNFLNSFCDSGTSNACRMISDTLNKTTIIISIKSSKTLC</sequence>
<gene>
    <name evidence="1" type="ORF">T4B_1808</name>
    <name evidence="2" type="ORF">T4C_2948</name>
</gene>
<keyword evidence="3" id="KW-1185">Reference proteome</keyword>
<evidence type="ECO:0000313" key="1">
    <source>
        <dbReference type="EMBL" id="KRZ24046.1"/>
    </source>
</evidence>
<dbReference type="EMBL" id="JYDV01000039">
    <property type="protein sequence ID" value="KRZ39019.1"/>
    <property type="molecule type" value="Genomic_DNA"/>
</dbReference>
<name>A0A0V1JVM0_TRIPS</name>